<organism evidence="1 2">
    <name type="scientific">Vermiconidia calcicola</name>
    <dbReference type="NCBI Taxonomy" id="1690605"/>
    <lineage>
        <taxon>Eukaryota</taxon>
        <taxon>Fungi</taxon>
        <taxon>Dikarya</taxon>
        <taxon>Ascomycota</taxon>
        <taxon>Pezizomycotina</taxon>
        <taxon>Dothideomycetes</taxon>
        <taxon>Dothideomycetidae</taxon>
        <taxon>Mycosphaerellales</taxon>
        <taxon>Extremaceae</taxon>
        <taxon>Vermiconidia</taxon>
    </lineage>
</organism>
<accession>A0ACC3MEB3</accession>
<evidence type="ECO:0000313" key="2">
    <source>
        <dbReference type="Proteomes" id="UP001281147"/>
    </source>
</evidence>
<name>A0ACC3MEB3_9PEZI</name>
<keyword evidence="2" id="KW-1185">Reference proteome</keyword>
<reference evidence="1" key="1">
    <citation type="submission" date="2023-07" db="EMBL/GenBank/DDBJ databases">
        <title>Black Yeasts Isolated from many extreme environments.</title>
        <authorList>
            <person name="Coleine C."/>
            <person name="Stajich J.E."/>
            <person name="Selbmann L."/>
        </authorList>
    </citation>
    <scope>NUCLEOTIDE SEQUENCE</scope>
    <source>
        <strain evidence="1">CCFEE 5714</strain>
    </source>
</reference>
<protein>
    <submittedName>
        <fullName evidence="1">Uncharacterized protein</fullName>
    </submittedName>
</protein>
<evidence type="ECO:0000313" key="1">
    <source>
        <dbReference type="EMBL" id="KAK3686863.1"/>
    </source>
</evidence>
<comment type="caution">
    <text evidence="1">The sequence shown here is derived from an EMBL/GenBank/DDBJ whole genome shotgun (WGS) entry which is preliminary data.</text>
</comment>
<dbReference type="EMBL" id="JAUTXU010000299">
    <property type="protein sequence ID" value="KAK3686863.1"/>
    <property type="molecule type" value="Genomic_DNA"/>
</dbReference>
<proteinExistence type="predicted"/>
<gene>
    <name evidence="1" type="ORF">LTR37_019415</name>
</gene>
<dbReference type="Proteomes" id="UP001281147">
    <property type="component" value="Unassembled WGS sequence"/>
</dbReference>
<sequence>MGGLASNDPDTNDRVRLHITPFNRELFDKIIPSSTFPDRGFGYIELPVMEAQKLKQKLNGSTLKGAKVRIETAMPEKKRKVDAEEDERTERKARKVAKKEKRKREEGVIPGHQLEEGRRVKRGWTDDSKDVRDGEKRKKKHTKSIAADQGTDGRKLRFKASVPPNAIPIDGESKDKSKKKKSKEGKNKVVVQEFQKNKKPANINATSRGSKHGAVEFQDGVGWVDEAGNVVEADRATKRSKRSKGFPDSAGQTVAVTDDVQKMSNRPTAEHMETEAAPTVDDDRASLPSSENDQEAAAVSEAAGPEQAKEVHPLEALFKRPATSSSDSAKPRPQPIDTSFNFFNADTADDIENGDDMGGVKPPQTPHTKRDLEWRSIRSAAPTPDTAAIGRKSSFPFAEGIAEHEAEDHDEAEDGQDAEMKDSRQVHEGAEKLSGEGRGEESAFRKWFYDNRGDLNRGWKKRRREERKSKRQRENRRLSSKVA</sequence>